<dbReference type="Proteomes" id="UP000232722">
    <property type="component" value="Unassembled WGS sequence"/>
</dbReference>
<protein>
    <submittedName>
        <fullName evidence="1">Uncharacterized protein</fullName>
    </submittedName>
</protein>
<evidence type="ECO:0000313" key="2">
    <source>
        <dbReference type="Proteomes" id="UP000232722"/>
    </source>
</evidence>
<proteinExistence type="predicted"/>
<gene>
    <name evidence="1" type="ORF">RhiirA5_416178</name>
</gene>
<accession>A0A2I1EKK4</accession>
<name>A0A2I1EKK4_9GLOM</name>
<organism evidence="1 2">
    <name type="scientific">Rhizophagus irregularis</name>
    <dbReference type="NCBI Taxonomy" id="588596"/>
    <lineage>
        <taxon>Eukaryota</taxon>
        <taxon>Fungi</taxon>
        <taxon>Fungi incertae sedis</taxon>
        <taxon>Mucoromycota</taxon>
        <taxon>Glomeromycotina</taxon>
        <taxon>Glomeromycetes</taxon>
        <taxon>Glomerales</taxon>
        <taxon>Glomeraceae</taxon>
        <taxon>Rhizophagus</taxon>
    </lineage>
</organism>
<dbReference type="AlphaFoldDB" id="A0A2I1EKK4"/>
<evidence type="ECO:0000313" key="1">
    <source>
        <dbReference type="EMBL" id="PKC09035.1"/>
    </source>
</evidence>
<dbReference type="EMBL" id="LLXJ01000494">
    <property type="protein sequence ID" value="PKC09035.1"/>
    <property type="molecule type" value="Genomic_DNA"/>
</dbReference>
<dbReference type="OrthoDB" id="10530010at2759"/>
<sequence>MLSKIEDDESDAEDMLATQLVEEVEVKKELIPAFIPHSNKISTKEEIEEFDANNQKMANRLAKEDITKRVNKEELKERPRKFKVINGKD</sequence>
<reference evidence="1 2" key="1">
    <citation type="submission" date="2016-04" db="EMBL/GenBank/DDBJ databases">
        <title>Genome analyses suggest a sexual origin of heterokaryosis in a supposedly ancient asexual fungus.</title>
        <authorList>
            <person name="Ropars J."/>
            <person name="Sedzielewska K."/>
            <person name="Noel J."/>
            <person name="Charron P."/>
            <person name="Farinelli L."/>
            <person name="Marton T."/>
            <person name="Kruger M."/>
            <person name="Pelin A."/>
            <person name="Brachmann A."/>
            <person name="Corradi N."/>
        </authorList>
    </citation>
    <scope>NUCLEOTIDE SEQUENCE [LARGE SCALE GENOMIC DNA]</scope>
    <source>
        <strain evidence="1 2">A5</strain>
    </source>
</reference>
<reference evidence="1 2" key="2">
    <citation type="submission" date="2017-09" db="EMBL/GenBank/DDBJ databases">
        <title>Extensive intraspecific genome diversity in a model arbuscular mycorrhizal fungus.</title>
        <authorList>
            <person name="Chen E.C."/>
            <person name="Morin E."/>
            <person name="Beaudet D."/>
            <person name="Noel J."/>
            <person name="Ndikumana S."/>
            <person name="Charron P."/>
            <person name="St-Onge C."/>
            <person name="Giorgi J."/>
            <person name="Grigoriev I.V."/>
            <person name="Roux C."/>
            <person name="Martin F.M."/>
            <person name="Corradi N."/>
        </authorList>
    </citation>
    <scope>NUCLEOTIDE SEQUENCE [LARGE SCALE GENOMIC DNA]</scope>
    <source>
        <strain evidence="1 2">A5</strain>
    </source>
</reference>
<comment type="caution">
    <text evidence="1">The sequence shown here is derived from an EMBL/GenBank/DDBJ whole genome shotgun (WGS) entry which is preliminary data.</text>
</comment>